<organism evidence="2">
    <name type="scientific">freshwater metagenome</name>
    <dbReference type="NCBI Taxonomy" id="449393"/>
    <lineage>
        <taxon>unclassified sequences</taxon>
        <taxon>metagenomes</taxon>
        <taxon>ecological metagenomes</taxon>
    </lineage>
</organism>
<gene>
    <name evidence="2" type="ORF">UFOPK3674_01236</name>
</gene>
<evidence type="ECO:0000313" key="2">
    <source>
        <dbReference type="EMBL" id="CAB4932189.1"/>
    </source>
</evidence>
<evidence type="ECO:0000256" key="1">
    <source>
        <dbReference type="SAM" id="Phobius"/>
    </source>
</evidence>
<dbReference type="PROSITE" id="PS51257">
    <property type="entry name" value="PROKAR_LIPOPROTEIN"/>
    <property type="match status" value="1"/>
</dbReference>
<protein>
    <submittedName>
        <fullName evidence="2">Unannotated protein</fullName>
    </submittedName>
</protein>
<name>A0A6J7IMG1_9ZZZZ</name>
<sequence>MSHRHSHHHHAHGEGHGGHSPLWLTLVTALLLGGCALLAGVATWKSTVLEAHAIEKLTLSTQAVADANSLEQNLGRRVADERQLFLQWRSALDSKDAETAATSLAMMDGNSRRAVDWWKGQPAATRPLSPFISANPEWIAPRVVIDAKQALSEAAHELHGAESQFERSHNLGFIAAFLTVGLLIGGLAATFESTRARLGLLSITGGLLALSAVGTAVFWW</sequence>
<reference evidence="2" key="1">
    <citation type="submission" date="2020-05" db="EMBL/GenBank/DDBJ databases">
        <authorList>
            <person name="Chiriac C."/>
            <person name="Salcher M."/>
            <person name="Ghai R."/>
            <person name="Kavagutti S V."/>
        </authorList>
    </citation>
    <scope>NUCLEOTIDE SEQUENCE</scope>
</reference>
<feature type="transmembrane region" description="Helical" evidence="1">
    <location>
        <begin position="21"/>
        <end position="42"/>
    </location>
</feature>
<keyword evidence="1" id="KW-0472">Membrane</keyword>
<dbReference type="AlphaFoldDB" id="A0A6J7IMG1"/>
<keyword evidence="1" id="KW-0812">Transmembrane</keyword>
<accession>A0A6J7IMG1</accession>
<feature type="transmembrane region" description="Helical" evidence="1">
    <location>
        <begin position="198"/>
        <end position="219"/>
    </location>
</feature>
<dbReference type="EMBL" id="CAFBMX010000005">
    <property type="protein sequence ID" value="CAB4932189.1"/>
    <property type="molecule type" value="Genomic_DNA"/>
</dbReference>
<proteinExistence type="predicted"/>
<feature type="transmembrane region" description="Helical" evidence="1">
    <location>
        <begin position="171"/>
        <end position="191"/>
    </location>
</feature>
<keyword evidence="1" id="KW-1133">Transmembrane helix</keyword>